<feature type="region of interest" description="Disordered" evidence="8">
    <location>
        <begin position="351"/>
        <end position="370"/>
    </location>
</feature>
<evidence type="ECO:0000256" key="4">
    <source>
        <dbReference type="ARBA" id="ARBA00022787"/>
    </source>
</evidence>
<comment type="subcellular location">
    <subcellularLocation>
        <location evidence="1">Mitochondrion outer membrane</location>
    </subcellularLocation>
</comment>
<evidence type="ECO:0000256" key="3">
    <source>
        <dbReference type="ARBA" id="ARBA00022448"/>
    </source>
</evidence>
<keyword evidence="9" id="KW-0812">Transmembrane</keyword>
<evidence type="ECO:0000256" key="7">
    <source>
        <dbReference type="ARBA" id="ARBA00023136"/>
    </source>
</evidence>
<proteinExistence type="inferred from homology"/>
<sequence>MGIVLHITPADWGLPSVNPSCLAAVLFLQLSIPGNFSVSECTNPDASPTGQLPYLTHDHHVAVNFSSIVKYVSSLEGRKAGEYPNANIDQGLSKFQLSQKTAWSTHAETHLGDLLYYMLYSVSSNWVNMTCQTLSSQFPRPQRYYVPFRIRELYRPRLEAAGLWSIPDVEKEPKKPFKPISPEVEKVENTSVFLQAFEKEKVTEKAKPILDLYSRLLKKDYFFERDRPSALDAIVAAHILLLLEPPYPDPVVKQLLLDSYPSLVTHARLIFSQTLAASAPAMSKVLAPISTWRDVLPSMPWSRTSRTRSEDEIRFDKLRWSFFGLVVGSMVAYLSVVGRNVKIRIVRAEDVAEEEEDEELEEGDGELEDS</sequence>
<keyword evidence="5" id="KW-0653">Protein transport</keyword>
<name>A0A0C2X6C9_AMAMK</name>
<dbReference type="PANTHER" id="PTHR12289">
    <property type="entry name" value="METAXIN RELATED"/>
    <property type="match status" value="1"/>
</dbReference>
<feature type="domain" description="Metaxin glutathione S-transferase" evidence="11">
    <location>
        <begin position="211"/>
        <end position="268"/>
    </location>
</feature>
<dbReference type="AlphaFoldDB" id="A0A0C2X6C9"/>
<gene>
    <name evidence="12" type="ORF">M378DRAFT_68655</name>
</gene>
<comment type="similarity">
    <text evidence="2">Belongs to the metaxin family.</text>
</comment>
<evidence type="ECO:0008006" key="14">
    <source>
        <dbReference type="Google" id="ProtNLM"/>
    </source>
</evidence>
<keyword evidence="4" id="KW-1000">Mitochondrion outer membrane</keyword>
<dbReference type="InterPro" id="IPR036282">
    <property type="entry name" value="Glutathione-S-Trfase_C_sf"/>
</dbReference>
<organism evidence="12 13">
    <name type="scientific">Amanita muscaria (strain Koide BX008)</name>
    <dbReference type="NCBI Taxonomy" id="946122"/>
    <lineage>
        <taxon>Eukaryota</taxon>
        <taxon>Fungi</taxon>
        <taxon>Dikarya</taxon>
        <taxon>Basidiomycota</taxon>
        <taxon>Agaricomycotina</taxon>
        <taxon>Agaricomycetes</taxon>
        <taxon>Agaricomycetidae</taxon>
        <taxon>Agaricales</taxon>
        <taxon>Pluteineae</taxon>
        <taxon>Amanitaceae</taxon>
        <taxon>Amanita</taxon>
    </lineage>
</organism>
<dbReference type="OrthoDB" id="5835136at2759"/>
<dbReference type="PANTHER" id="PTHR12289:SF41">
    <property type="entry name" value="FAILED AXON CONNECTIONS-RELATED"/>
    <property type="match status" value="1"/>
</dbReference>
<dbReference type="InterPro" id="IPR033468">
    <property type="entry name" value="Metaxin_GST"/>
</dbReference>
<dbReference type="Pfam" id="PF17171">
    <property type="entry name" value="GST_C_6"/>
    <property type="match status" value="1"/>
</dbReference>
<keyword evidence="6" id="KW-0496">Mitochondrion</keyword>
<evidence type="ECO:0000256" key="9">
    <source>
        <dbReference type="SAM" id="Phobius"/>
    </source>
</evidence>
<evidence type="ECO:0000256" key="1">
    <source>
        <dbReference type="ARBA" id="ARBA00004294"/>
    </source>
</evidence>
<keyword evidence="9" id="KW-1133">Transmembrane helix</keyword>
<dbReference type="InterPro" id="IPR050931">
    <property type="entry name" value="Mito_Protein_Transport_Metaxin"/>
</dbReference>
<feature type="domain" description="Mitochondrial outer membrane transport complex Sam37/metaxin N-terminal" evidence="10">
    <location>
        <begin position="21"/>
        <end position="151"/>
    </location>
</feature>
<dbReference type="GO" id="GO:0015031">
    <property type="term" value="P:protein transport"/>
    <property type="evidence" value="ECO:0007669"/>
    <property type="project" value="UniProtKB-KW"/>
</dbReference>
<dbReference type="FunCoup" id="A0A0C2X6C9">
    <property type="interactions" value="166"/>
</dbReference>
<keyword evidence="3" id="KW-0813">Transport</keyword>
<evidence type="ECO:0000259" key="10">
    <source>
        <dbReference type="Pfam" id="PF10568"/>
    </source>
</evidence>
<feature type="transmembrane region" description="Helical" evidence="9">
    <location>
        <begin position="318"/>
        <end position="337"/>
    </location>
</feature>
<dbReference type="SUPFAM" id="SSF47616">
    <property type="entry name" value="GST C-terminal domain-like"/>
    <property type="match status" value="1"/>
</dbReference>
<dbReference type="Proteomes" id="UP000054549">
    <property type="component" value="Unassembled WGS sequence"/>
</dbReference>
<dbReference type="GO" id="GO:0007005">
    <property type="term" value="P:mitochondrion organization"/>
    <property type="evidence" value="ECO:0007669"/>
    <property type="project" value="TreeGrafter"/>
</dbReference>
<dbReference type="InterPro" id="IPR019564">
    <property type="entry name" value="Sam37/metaxin_N"/>
</dbReference>
<keyword evidence="7 9" id="KW-0472">Membrane</keyword>
<evidence type="ECO:0000259" key="11">
    <source>
        <dbReference type="Pfam" id="PF17171"/>
    </source>
</evidence>
<dbReference type="GO" id="GO:0001401">
    <property type="term" value="C:SAM complex"/>
    <property type="evidence" value="ECO:0007669"/>
    <property type="project" value="InterPro"/>
</dbReference>
<protein>
    <recommendedName>
        <fullName evidence="14">Mitochondrial outer membrane transport complex Sam37/metaxin N-terminal domain-containing protein</fullName>
    </recommendedName>
</protein>
<dbReference type="STRING" id="946122.A0A0C2X6C9"/>
<dbReference type="EMBL" id="KN818225">
    <property type="protein sequence ID" value="KIL69887.1"/>
    <property type="molecule type" value="Genomic_DNA"/>
</dbReference>
<dbReference type="Pfam" id="PF10568">
    <property type="entry name" value="Tom37"/>
    <property type="match status" value="1"/>
</dbReference>
<dbReference type="CDD" id="cd03054">
    <property type="entry name" value="GST_N_Metaxin"/>
    <property type="match status" value="1"/>
</dbReference>
<evidence type="ECO:0000256" key="2">
    <source>
        <dbReference type="ARBA" id="ARBA00009170"/>
    </source>
</evidence>
<evidence type="ECO:0000313" key="13">
    <source>
        <dbReference type="Proteomes" id="UP000054549"/>
    </source>
</evidence>
<reference evidence="12 13" key="1">
    <citation type="submission" date="2014-04" db="EMBL/GenBank/DDBJ databases">
        <title>Evolutionary Origins and Diversification of the Mycorrhizal Mutualists.</title>
        <authorList>
            <consortium name="DOE Joint Genome Institute"/>
            <consortium name="Mycorrhizal Genomics Consortium"/>
            <person name="Kohler A."/>
            <person name="Kuo A."/>
            <person name="Nagy L.G."/>
            <person name="Floudas D."/>
            <person name="Copeland A."/>
            <person name="Barry K.W."/>
            <person name="Cichocki N."/>
            <person name="Veneault-Fourrey C."/>
            <person name="LaButti K."/>
            <person name="Lindquist E.A."/>
            <person name="Lipzen A."/>
            <person name="Lundell T."/>
            <person name="Morin E."/>
            <person name="Murat C."/>
            <person name="Riley R."/>
            <person name="Ohm R."/>
            <person name="Sun H."/>
            <person name="Tunlid A."/>
            <person name="Henrissat B."/>
            <person name="Grigoriev I.V."/>
            <person name="Hibbett D.S."/>
            <person name="Martin F."/>
        </authorList>
    </citation>
    <scope>NUCLEOTIDE SEQUENCE [LARGE SCALE GENOMIC DNA]</scope>
    <source>
        <strain evidence="12 13">Koide BX008</strain>
    </source>
</reference>
<accession>A0A0C2X6C9</accession>
<keyword evidence="13" id="KW-1185">Reference proteome</keyword>
<evidence type="ECO:0000256" key="5">
    <source>
        <dbReference type="ARBA" id="ARBA00022927"/>
    </source>
</evidence>
<evidence type="ECO:0000256" key="6">
    <source>
        <dbReference type="ARBA" id="ARBA00023128"/>
    </source>
</evidence>
<dbReference type="HOGENOM" id="CLU_032751_2_0_1"/>
<evidence type="ECO:0000313" key="12">
    <source>
        <dbReference type="EMBL" id="KIL69887.1"/>
    </source>
</evidence>
<dbReference type="InParanoid" id="A0A0C2X6C9"/>
<evidence type="ECO:0000256" key="8">
    <source>
        <dbReference type="SAM" id="MobiDB-lite"/>
    </source>
</evidence>